<dbReference type="Gene3D" id="2.180.10.10">
    <property type="entry name" value="RHS repeat-associated core"/>
    <property type="match status" value="6"/>
</dbReference>
<evidence type="ECO:0000313" key="5">
    <source>
        <dbReference type="Proteomes" id="UP000029453"/>
    </source>
</evidence>
<dbReference type="NCBIfam" id="TIGR01643">
    <property type="entry name" value="YD_repeat_2x"/>
    <property type="match status" value="25"/>
</dbReference>
<dbReference type="Gene3D" id="3.90.930.1">
    <property type="match status" value="1"/>
</dbReference>
<feature type="domain" description="DUF6531" evidence="2">
    <location>
        <begin position="1232"/>
        <end position="1303"/>
    </location>
</feature>
<dbReference type="Proteomes" id="UP000029453">
    <property type="component" value="Unassembled WGS sequence"/>
</dbReference>
<feature type="domain" description="Teneurin-like YD-shell" evidence="3">
    <location>
        <begin position="2304"/>
        <end position="2440"/>
    </location>
</feature>
<dbReference type="PANTHER" id="PTHR32305:SF15">
    <property type="entry name" value="PROTEIN RHSA-RELATED"/>
    <property type="match status" value="1"/>
</dbReference>
<dbReference type="InterPro" id="IPR045351">
    <property type="entry name" value="DUF6531"/>
</dbReference>
<dbReference type="InterPro" id="IPR050708">
    <property type="entry name" value="T6SS_VgrG/RHS"/>
</dbReference>
<proteinExistence type="predicted"/>
<dbReference type="InterPro" id="IPR056823">
    <property type="entry name" value="TEN-like_YD-shell"/>
</dbReference>
<dbReference type="Pfam" id="PF25023">
    <property type="entry name" value="TEN_YD-shell"/>
    <property type="match status" value="4"/>
</dbReference>
<reference evidence="4 5" key="1">
    <citation type="submission" date="2012-10" db="EMBL/GenBank/DDBJ databases">
        <title>Draft Genome Sequence of Paenibacillus popilliae ATCC 14706T.</title>
        <authorList>
            <person name="Iiyama K."/>
            <person name="Mori K."/>
            <person name="Mon H."/>
            <person name="Chieda Y."/>
            <person name="Lee J.M."/>
            <person name="Kusakabe T."/>
            <person name="Tashiro K."/>
            <person name="Asano S."/>
            <person name="Yasunaga-Aoki C."/>
            <person name="Shimizu S."/>
        </authorList>
    </citation>
    <scope>NUCLEOTIDE SEQUENCE [LARGE SCALE GENOMIC DNA]</scope>
    <source>
        <strain evidence="4 5">ATCC 14706</strain>
    </source>
</reference>
<evidence type="ECO:0000256" key="1">
    <source>
        <dbReference type="ARBA" id="ARBA00022737"/>
    </source>
</evidence>
<feature type="domain" description="Teneurin-like YD-shell" evidence="3">
    <location>
        <begin position="1333"/>
        <end position="1532"/>
    </location>
</feature>
<dbReference type="EMBL" id="BALG01000308">
    <property type="protein sequence ID" value="GAC44032.1"/>
    <property type="molecule type" value="Genomic_DNA"/>
</dbReference>
<protein>
    <submittedName>
        <fullName evidence="4">Rhs family protein</fullName>
    </submittedName>
</protein>
<name>M9LCU5_PAEPP</name>
<evidence type="ECO:0000259" key="3">
    <source>
        <dbReference type="Pfam" id="PF25023"/>
    </source>
</evidence>
<dbReference type="OrthoDB" id="41445at2"/>
<dbReference type="PANTHER" id="PTHR32305">
    <property type="match status" value="1"/>
</dbReference>
<comment type="caution">
    <text evidence="4">The sequence shown here is derived from an EMBL/GenBank/DDBJ whole genome shotgun (WGS) entry which is preliminary data.</text>
</comment>
<dbReference type="InterPro" id="IPR011044">
    <property type="entry name" value="Quino_amine_DH_bsu"/>
</dbReference>
<sequence>MQTRACVQGIFIGLCISLLAGVFSSLEITALAPATVYADKVERSASDESDEVADVGWMAEGDLAHGAKPSSIDFANASRVKLTAGELTKLTYMDMDAHDSVYLKVDLTKGVAVSFQATGAAGLEMYTSNGTRVASSATNWLIYTAEDTDTYYLKALAGDSEAAIVLRISQAIIAPGTLNYTGSEDFAYFATNVKADRTMVFETNANGGLVKLYNAPDKDSSWGGAIASSSSSRLSYTAAAEGLYYLYVEKGTTLRAADGSDFAHAYPATFTEGELTKTDSYTVPARESAYFKVDLTGGVPVRFQTTGATGLAIYDQEGARLGSSDTDSLLYTAEDTGTYYLQAFAGDHKTAITVWTSQVFTPPGTLDYTRRYVYAYFTTNVKADRTMVFKTDYQYSTFKLYNAPSTSQDNKIASNSGDLWYTASADGLYYLEVGEGTTLHAADGSDMAHAYPATFSEGKLTKTDTCTIPAKESAYFKVDVPGGVAVRFQATDAVGLEMYSSSGTKLASSATDSLLSTVKATGTYYIKAVAGSHKAQIRLWTSKVFTPPGAIDYSRSGGESAYFTTHLKADRTMIFQTNINSFPRVELYSAPDKAYSWDRAIASSSKTALFYSASAESVLRYTPSASGLYYLRVSGGTILYAADGSDIAHAYPATITEGKLTKTETYTVPAKESAYFKVDVTAGIPIRFQTTGAMGLEIYNKAGARLASSATDSLLYTAKATGTYYLKALAGNRKALITLWTSQAFKAPGVLNYTRSTGSDAYFTINLKADRTMVFKTNGKFCWLNLYNAPDKVSSHDSAVASSAYSWSSKLLYTPSAAGLYYLRELGEGTTVHAVDGSDTAHAYPATFTEGELTKTDIYTVPAFESAYFKVDVTEGVPVSFQAAGAVGLEMYTSNGSRVASSHTDSLTYTTEVTGTYYLKALAGNRKATIALWTAQALLAPGALDYPGSGGTIFATNLKADRTMVFTTNYNYSSMKLFTAPDKASAGDSEITSNYKSDLVHTPSAAGLYYLEVGGGTTLCAVDGSDIAHAYPANVNTTVEYSVPAGESAYYQVSLEGGTDYTIAARSGSGITLYDANGTGLGTTDRTVLDYRAPDAGTYYIQVAHNGSQPTTIGLNVYETWLLDQTGTIGYSGTTDLRGYLVQDQNYSITLIGGRSLSLFKSGTFTAVDSTSSWNRLTYTPSASGLYTITVYGEPGEEFRISTSGMLSGMLAYKQIAKFDPSAVDPQSLVQDPIDTSTGAHVITLSKLGQQSAFPFDLTLQYHSLLLGAGPLGKGWSHNYEAQLVQHGDQVVVHWGANRHNTFWPTGEGKYISTESAAQQDTLVRQEDGRFTYTRKKDQTVYQFDAAGKLTEQHHAHGHTLRFAYHGDGTLATVTNRITNQRLHFAYDEQQQLRKVTDDLQREVAFHVDSNGHLIGIADENGQAVAYTYDDAGRVLTGTNGEGVQMFADTYDTAGRVVKQVDAVGGSSHFRYDEETQPGHLITTVTDREGHVSTLIHDNQYRVLQKTDEVGGSTRFTYDASGNRLTRVDANHETSKMTYDEAGNLTRVQDPAGNVLQMTYDDRHNVLTATDPTGRQVVNTYDANNNLLRTTDTDGHETSYTYDSNSLVHTKTTANGGVTRYQYTDGQLTAVTDPEGNLTTFTYDAAGHLIETTDPLGGVTRLTYDAKGNVTQITDALGHITTMTYNSHGDIVSRTDALGNTTKYTYNGNGKLTERQDALGHLTRYAYSGEDRLVTVTDALGQSTRQVYDAKGRRIQTVDALGNRTTFSYDPLDQLLTKISPEGNSMSMIYNAVGQVIQTTDGMGQSSHKSYDKLGRMLERTDPLGGRTTWTYNGRGEVLSHTDAVGGSLIYTYDALGDVQTVTDAAGNTKSFTYNKNGKLTAVSDKVHGTITHRYDANSRLIETIDALGGSQQFAYDAKNRLIQITDAAGGITRFEYDALDRLIRETDAQGHSQTYRYDALGRMTHAIDAGGYETRKTYDAVGNLLTVTDPLGQVVTYTYNAAGQVLTETDANGNVTAFTYNKNGLLTHKTDALGHITAYAYDNENRLTQITNPLGHTVHYRYDALGRLIETIDALGHTNRSVYDPVGNVQQTIDAEGVVTAQATYDKAGNPVTITDALGATTTMQYDAGNRLTRVTDARGNTHTYAYDVLDRLAAATDPLAGTSKQHYDAFGKLTSYTDANGHTTRYAYDSRQQQIGETFGSTSSLRSLVDSRPWPNITSVTDSVYGSANHRRMAALGPQYGYNDTGNLLTVTGATYGSTLTSYTDLNGDTTSGAYASRHLGMSGTLGDPSHLRYSYNSRQLLSSMVNARGDQFTYEYDAAGRLHQVSDAEGQLIYTYEYDANGNVTSVTDSVYGSKQRTYDRLNRVLTSTDTRGHTIGYTYDAAGNITKLTYPDGKEVSYTYNANGELLTVTDWAGRRTRYTYDANHRLVTTTRADGSVETRTYDAAGQLTVLRDAAADGTVWVQDDFTYDMVGNVTQEGANRYQYDANHRLMEAAGRQYGYDAAGNLLTVTGATYAPMAYGSGNPLLMSDGQPITVTGATYALMTYGSNNQLLTFNGQTIMYDADGNMVLGPLNGQFSTYRYDANNRLIQAGDVYYTYDADHVRRSMTSPAGTTYFVTNEESMLSQLLMEV</sequence>
<dbReference type="RefSeq" id="WP_006287812.1">
    <property type="nucleotide sequence ID" value="NZ_BALG01000308.1"/>
</dbReference>
<dbReference type="Pfam" id="PF05593">
    <property type="entry name" value="RHS_repeat"/>
    <property type="match status" value="10"/>
</dbReference>
<dbReference type="SUPFAM" id="SSF50969">
    <property type="entry name" value="YVTN repeat-like/Quinoprotein amine dehydrogenase"/>
    <property type="match status" value="1"/>
</dbReference>
<gene>
    <name evidence="4" type="ORF">PPOP_3432</name>
</gene>
<dbReference type="SUPFAM" id="SSF69304">
    <property type="entry name" value="Tricorn protease N-terminal domain"/>
    <property type="match status" value="1"/>
</dbReference>
<organism evidence="4 5">
    <name type="scientific">Paenibacillus popilliae ATCC 14706</name>
    <dbReference type="NCBI Taxonomy" id="1212764"/>
    <lineage>
        <taxon>Bacteria</taxon>
        <taxon>Bacillati</taxon>
        <taxon>Bacillota</taxon>
        <taxon>Bacilli</taxon>
        <taxon>Bacillales</taxon>
        <taxon>Paenibacillaceae</taxon>
        <taxon>Paenibacillus</taxon>
    </lineage>
</organism>
<keyword evidence="1" id="KW-0677">Repeat</keyword>
<accession>M9LCU5</accession>
<keyword evidence="5" id="KW-1185">Reference proteome</keyword>
<dbReference type="Pfam" id="PF20148">
    <property type="entry name" value="DUF6531"/>
    <property type="match status" value="1"/>
</dbReference>
<dbReference type="InterPro" id="IPR031325">
    <property type="entry name" value="RHS_repeat"/>
</dbReference>
<evidence type="ECO:0000313" key="4">
    <source>
        <dbReference type="EMBL" id="GAC44032.1"/>
    </source>
</evidence>
<feature type="domain" description="Teneurin-like YD-shell" evidence="3">
    <location>
        <begin position="1871"/>
        <end position="2022"/>
    </location>
</feature>
<feature type="non-terminal residue" evidence="4">
    <location>
        <position position="2634"/>
    </location>
</feature>
<dbReference type="Gene3D" id="2.60.120.380">
    <property type="match status" value="1"/>
</dbReference>
<evidence type="ECO:0000259" key="2">
    <source>
        <dbReference type="Pfam" id="PF20148"/>
    </source>
</evidence>
<feature type="domain" description="Teneurin-like YD-shell" evidence="3">
    <location>
        <begin position="2441"/>
        <end position="2597"/>
    </location>
</feature>
<dbReference type="InterPro" id="IPR006530">
    <property type="entry name" value="YD"/>
</dbReference>